<keyword evidence="2" id="KW-1185">Reference proteome</keyword>
<name>A0A3L7A0Q7_9MICO</name>
<dbReference type="RefSeq" id="WP_121649557.1">
    <property type="nucleotide sequence ID" value="NZ_RCUX01000013.1"/>
</dbReference>
<sequence length="135" mass="15443">MTQRVTLSIPDRLLAAAILTERFPQFSDINVDPYRIRLHIYMQAADGKVWDEDVLRAHLAAVADLVDRWRVQPVIMLGEVELMGSGPLGLICLSLDDCWWPLFTEVWTTALEDRQISDDLKRFYAAEIATALDRL</sequence>
<gene>
    <name evidence="1" type="ORF">D9V32_14075</name>
</gene>
<accession>A0A3L7A0Q7</accession>
<organism evidence="1 2">
    <name type="scientific">Mycetocola tolaasinivorans</name>
    <dbReference type="NCBI Taxonomy" id="76635"/>
    <lineage>
        <taxon>Bacteria</taxon>
        <taxon>Bacillati</taxon>
        <taxon>Actinomycetota</taxon>
        <taxon>Actinomycetes</taxon>
        <taxon>Micrococcales</taxon>
        <taxon>Microbacteriaceae</taxon>
        <taxon>Mycetocola</taxon>
    </lineage>
</organism>
<evidence type="ECO:0000313" key="1">
    <source>
        <dbReference type="EMBL" id="RLP73654.1"/>
    </source>
</evidence>
<protein>
    <submittedName>
        <fullName evidence="1">Uncharacterized protein</fullName>
    </submittedName>
</protein>
<proteinExistence type="predicted"/>
<comment type="caution">
    <text evidence="1">The sequence shown here is derived from an EMBL/GenBank/DDBJ whole genome shotgun (WGS) entry which is preliminary data.</text>
</comment>
<dbReference type="Proteomes" id="UP000272503">
    <property type="component" value="Unassembled WGS sequence"/>
</dbReference>
<evidence type="ECO:0000313" key="2">
    <source>
        <dbReference type="Proteomes" id="UP000272503"/>
    </source>
</evidence>
<dbReference type="OrthoDB" id="9927411at2"/>
<reference evidence="1 2" key="1">
    <citation type="submission" date="2018-10" db="EMBL/GenBank/DDBJ databases">
        <authorList>
            <person name="Li J."/>
        </authorList>
    </citation>
    <scope>NUCLEOTIDE SEQUENCE [LARGE SCALE GENOMIC DNA]</scope>
    <source>
        <strain evidence="1 2">IF 016277</strain>
    </source>
</reference>
<dbReference type="EMBL" id="RCUX01000013">
    <property type="protein sequence ID" value="RLP73654.1"/>
    <property type="molecule type" value="Genomic_DNA"/>
</dbReference>
<dbReference type="AlphaFoldDB" id="A0A3L7A0Q7"/>